<feature type="chain" id="PRO_5040844719" description="LysM domain-containing protein" evidence="2">
    <location>
        <begin position="19"/>
        <end position="423"/>
    </location>
</feature>
<evidence type="ECO:0000256" key="2">
    <source>
        <dbReference type="SAM" id="SignalP"/>
    </source>
</evidence>
<evidence type="ECO:0000256" key="1">
    <source>
        <dbReference type="SAM" id="MobiDB-lite"/>
    </source>
</evidence>
<feature type="compositionally biased region" description="Polar residues" evidence="1">
    <location>
        <begin position="247"/>
        <end position="264"/>
    </location>
</feature>
<evidence type="ECO:0000259" key="3">
    <source>
        <dbReference type="PROSITE" id="PS51782"/>
    </source>
</evidence>
<dbReference type="Proteomes" id="UP001149165">
    <property type="component" value="Unassembled WGS sequence"/>
</dbReference>
<proteinExistence type="predicted"/>
<keyword evidence="5" id="KW-1185">Reference proteome</keyword>
<dbReference type="InterPro" id="IPR036779">
    <property type="entry name" value="LysM_dom_sf"/>
</dbReference>
<dbReference type="PROSITE" id="PS51782">
    <property type="entry name" value="LYSM"/>
    <property type="match status" value="1"/>
</dbReference>
<accession>A0A9W9G7H0</accession>
<reference evidence="4" key="2">
    <citation type="journal article" date="2023" name="IMA Fungus">
        <title>Comparative genomic study of the Penicillium genus elucidates a diverse pangenome and 15 lateral gene transfer events.</title>
        <authorList>
            <person name="Petersen C."/>
            <person name="Sorensen T."/>
            <person name="Nielsen M.R."/>
            <person name="Sondergaard T.E."/>
            <person name="Sorensen J.L."/>
            <person name="Fitzpatrick D.A."/>
            <person name="Frisvad J.C."/>
            <person name="Nielsen K.L."/>
        </authorList>
    </citation>
    <scope>NUCLEOTIDE SEQUENCE</scope>
    <source>
        <strain evidence="4">IBT 30069</strain>
    </source>
</reference>
<dbReference type="Gene3D" id="3.10.350.10">
    <property type="entry name" value="LysM domain"/>
    <property type="match status" value="1"/>
</dbReference>
<name>A0A9W9G7H0_9EURO</name>
<sequence length="423" mass="43751">MFTLPFLLAAGSLPLISGAPIASSLYTKSARAESSPSLNERSTSLTGIYAAVFGGDGLVSDGWPSISEWFSSFDDLFEANNDLMSSSCAQWGVDNNSDEENANLKKAINEVAESSGVDARYILSIVMQESVGCVRVQTTDNGVNNPGLMQSHNGKGSCNIDGTVQNPCPYSEIKQMIVDGVEGTTDGDGLKQLIAQEGGSDDATSYYKAARCYNSGSIASDGNLGQGIATHCYVSDVANRLLGWTSGTSSCDTSTVGDLESTNWTGSSSSGSGSSSASSSTSTSTSTSSATPEPTPVSSTVPEPTITSSAVPEPTTTSSSVPTQTPEPSPAQPTTTSSPVVPTPAASSTTIPSATPSASASSVPTYPYATSSCSEYYSVVDGDYCEKVESLYGITASQLRGWNSGLDEKCTNLWKGYKYCVKA</sequence>
<dbReference type="AlphaFoldDB" id="A0A9W9G7H0"/>
<reference evidence="4" key="1">
    <citation type="submission" date="2022-11" db="EMBL/GenBank/DDBJ databases">
        <authorList>
            <person name="Petersen C."/>
        </authorList>
    </citation>
    <scope>NUCLEOTIDE SEQUENCE</scope>
    <source>
        <strain evidence="4">IBT 30069</strain>
    </source>
</reference>
<dbReference type="InterPro" id="IPR018392">
    <property type="entry name" value="LysM"/>
</dbReference>
<dbReference type="OrthoDB" id="1193027at2759"/>
<dbReference type="EMBL" id="JAPQKH010000002">
    <property type="protein sequence ID" value="KAJ5113466.1"/>
    <property type="molecule type" value="Genomic_DNA"/>
</dbReference>
<evidence type="ECO:0000313" key="4">
    <source>
        <dbReference type="EMBL" id="KAJ5113466.1"/>
    </source>
</evidence>
<dbReference type="SUPFAM" id="SSF53955">
    <property type="entry name" value="Lysozyme-like"/>
    <property type="match status" value="1"/>
</dbReference>
<gene>
    <name evidence="4" type="ORF">N7456_002000</name>
</gene>
<evidence type="ECO:0000313" key="5">
    <source>
        <dbReference type="Proteomes" id="UP001149165"/>
    </source>
</evidence>
<dbReference type="SUPFAM" id="SSF54106">
    <property type="entry name" value="LysM domain"/>
    <property type="match status" value="1"/>
</dbReference>
<feature type="domain" description="LysM" evidence="3">
    <location>
        <begin position="375"/>
        <end position="421"/>
    </location>
</feature>
<dbReference type="InterPro" id="IPR023346">
    <property type="entry name" value="Lysozyme-like_dom_sf"/>
</dbReference>
<comment type="caution">
    <text evidence="4">The sequence shown here is derived from an EMBL/GenBank/DDBJ whole genome shotgun (WGS) entry which is preliminary data.</text>
</comment>
<feature type="region of interest" description="Disordered" evidence="1">
    <location>
        <begin position="247"/>
        <end position="365"/>
    </location>
</feature>
<feature type="compositionally biased region" description="Low complexity" evidence="1">
    <location>
        <begin position="332"/>
        <end position="365"/>
    </location>
</feature>
<organism evidence="4 5">
    <name type="scientific">Penicillium angulare</name>
    <dbReference type="NCBI Taxonomy" id="116970"/>
    <lineage>
        <taxon>Eukaryota</taxon>
        <taxon>Fungi</taxon>
        <taxon>Dikarya</taxon>
        <taxon>Ascomycota</taxon>
        <taxon>Pezizomycotina</taxon>
        <taxon>Eurotiomycetes</taxon>
        <taxon>Eurotiomycetidae</taxon>
        <taxon>Eurotiales</taxon>
        <taxon>Aspergillaceae</taxon>
        <taxon>Penicillium</taxon>
    </lineage>
</organism>
<feature type="compositionally biased region" description="Low complexity" evidence="1">
    <location>
        <begin position="265"/>
        <end position="324"/>
    </location>
</feature>
<dbReference type="Gene3D" id="1.10.530.10">
    <property type="match status" value="1"/>
</dbReference>
<dbReference type="CDD" id="cd00118">
    <property type="entry name" value="LysM"/>
    <property type="match status" value="1"/>
</dbReference>
<feature type="signal peptide" evidence="2">
    <location>
        <begin position="1"/>
        <end position="18"/>
    </location>
</feature>
<keyword evidence="2" id="KW-0732">Signal</keyword>
<protein>
    <recommendedName>
        <fullName evidence="3">LysM domain-containing protein</fullName>
    </recommendedName>
</protein>